<dbReference type="InterPro" id="IPR037066">
    <property type="entry name" value="Plug_dom_sf"/>
</dbReference>
<dbReference type="InterPro" id="IPR000531">
    <property type="entry name" value="Beta-barrel_TonB"/>
</dbReference>
<feature type="domain" description="TonB-dependent receptor plug" evidence="7">
    <location>
        <begin position="136"/>
        <end position="231"/>
    </location>
</feature>
<dbReference type="Gene3D" id="2.60.40.1120">
    <property type="entry name" value="Carboxypeptidase-like, regulatory domain"/>
    <property type="match status" value="1"/>
</dbReference>
<evidence type="ECO:0000256" key="1">
    <source>
        <dbReference type="ARBA" id="ARBA00004442"/>
    </source>
</evidence>
<evidence type="ECO:0000256" key="4">
    <source>
        <dbReference type="RuleBase" id="RU003357"/>
    </source>
</evidence>
<dbReference type="SUPFAM" id="SSF49464">
    <property type="entry name" value="Carboxypeptidase regulatory domain-like"/>
    <property type="match status" value="1"/>
</dbReference>
<keyword evidence="2 4" id="KW-0472">Membrane</keyword>
<evidence type="ECO:0000256" key="2">
    <source>
        <dbReference type="ARBA" id="ARBA00023136"/>
    </source>
</evidence>
<dbReference type="Pfam" id="PF00593">
    <property type="entry name" value="TonB_dep_Rec_b-barrel"/>
    <property type="match status" value="1"/>
</dbReference>
<evidence type="ECO:0000259" key="6">
    <source>
        <dbReference type="Pfam" id="PF00593"/>
    </source>
</evidence>
<dbReference type="Pfam" id="PF13715">
    <property type="entry name" value="CarbopepD_reg_2"/>
    <property type="match status" value="1"/>
</dbReference>
<accession>A0ABP7GDY9</accession>
<reference evidence="9" key="1">
    <citation type="journal article" date="2019" name="Int. J. Syst. Evol. Microbiol.">
        <title>The Global Catalogue of Microorganisms (GCM) 10K type strain sequencing project: providing services to taxonomists for standard genome sequencing and annotation.</title>
        <authorList>
            <consortium name="The Broad Institute Genomics Platform"/>
            <consortium name="The Broad Institute Genome Sequencing Center for Infectious Disease"/>
            <person name="Wu L."/>
            <person name="Ma J."/>
        </authorList>
    </citation>
    <scope>NUCLEOTIDE SEQUENCE [LARGE SCALE GENOMIC DNA]</scope>
    <source>
        <strain evidence="9">JCM 17337</strain>
    </source>
</reference>
<dbReference type="Proteomes" id="UP001500748">
    <property type="component" value="Unassembled WGS sequence"/>
</dbReference>
<dbReference type="InterPro" id="IPR008969">
    <property type="entry name" value="CarboxyPept-like_regulatory"/>
</dbReference>
<evidence type="ECO:0000256" key="5">
    <source>
        <dbReference type="SAM" id="SignalP"/>
    </source>
</evidence>
<dbReference type="PANTHER" id="PTHR40980">
    <property type="entry name" value="PLUG DOMAIN-CONTAINING PROTEIN"/>
    <property type="match status" value="1"/>
</dbReference>
<evidence type="ECO:0000313" key="8">
    <source>
        <dbReference type="EMBL" id="GAA3758568.1"/>
    </source>
</evidence>
<keyword evidence="8" id="KW-0675">Receptor</keyword>
<comment type="similarity">
    <text evidence="4">Belongs to the TonB-dependent receptor family.</text>
</comment>
<dbReference type="SUPFAM" id="SSF56935">
    <property type="entry name" value="Porins"/>
    <property type="match status" value="1"/>
</dbReference>
<gene>
    <name evidence="8" type="ORF">GCM10022423_06330</name>
</gene>
<evidence type="ECO:0000313" key="9">
    <source>
        <dbReference type="Proteomes" id="UP001500748"/>
    </source>
</evidence>
<dbReference type="InterPro" id="IPR036942">
    <property type="entry name" value="Beta-barrel_TonB_sf"/>
</dbReference>
<keyword evidence="3" id="KW-0998">Cell outer membrane</keyword>
<dbReference type="RefSeq" id="WP_345140172.1">
    <property type="nucleotide sequence ID" value="NZ_BAABDU010000003.1"/>
</dbReference>
<dbReference type="EMBL" id="BAABDU010000003">
    <property type="protein sequence ID" value="GAA3758568.1"/>
    <property type="molecule type" value="Genomic_DNA"/>
</dbReference>
<name>A0ABP7GDY9_9FLAO</name>
<evidence type="ECO:0000256" key="3">
    <source>
        <dbReference type="ARBA" id="ARBA00023237"/>
    </source>
</evidence>
<evidence type="ECO:0000259" key="7">
    <source>
        <dbReference type="Pfam" id="PF07715"/>
    </source>
</evidence>
<protein>
    <submittedName>
        <fullName evidence="8">TonB-dependent receptor</fullName>
    </submittedName>
</protein>
<feature type="domain" description="TonB-dependent receptor-like beta-barrel" evidence="6">
    <location>
        <begin position="471"/>
        <end position="883"/>
    </location>
</feature>
<feature type="chain" id="PRO_5045785143" evidence="5">
    <location>
        <begin position="21"/>
        <end position="918"/>
    </location>
</feature>
<dbReference type="Gene3D" id="2.40.170.20">
    <property type="entry name" value="TonB-dependent receptor, beta-barrel domain"/>
    <property type="match status" value="1"/>
</dbReference>
<keyword evidence="5" id="KW-0732">Signal</keyword>
<keyword evidence="9" id="KW-1185">Reference proteome</keyword>
<comment type="caution">
    <text evidence="8">The sequence shown here is derived from an EMBL/GenBank/DDBJ whole genome shotgun (WGS) entry which is preliminary data.</text>
</comment>
<comment type="subcellular location">
    <subcellularLocation>
        <location evidence="1 4">Cell outer membrane</location>
    </subcellularLocation>
</comment>
<dbReference type="Gene3D" id="2.170.130.10">
    <property type="entry name" value="TonB-dependent receptor, plug domain"/>
    <property type="match status" value="1"/>
</dbReference>
<feature type="signal peptide" evidence="5">
    <location>
        <begin position="1"/>
        <end position="20"/>
    </location>
</feature>
<dbReference type="PANTHER" id="PTHR40980:SF5">
    <property type="entry name" value="TONB-DEPENDENT RECEPTOR"/>
    <property type="match status" value="1"/>
</dbReference>
<dbReference type="InterPro" id="IPR012910">
    <property type="entry name" value="Plug_dom"/>
</dbReference>
<keyword evidence="4" id="KW-0798">TonB box</keyword>
<dbReference type="Pfam" id="PF07715">
    <property type="entry name" value="Plug"/>
    <property type="match status" value="1"/>
</dbReference>
<organism evidence="8 9">
    <name type="scientific">Flavobacterium ginsengiterrae</name>
    <dbReference type="NCBI Taxonomy" id="871695"/>
    <lineage>
        <taxon>Bacteria</taxon>
        <taxon>Pseudomonadati</taxon>
        <taxon>Bacteroidota</taxon>
        <taxon>Flavobacteriia</taxon>
        <taxon>Flavobacteriales</taxon>
        <taxon>Flavobacteriaceae</taxon>
        <taxon>Flavobacterium</taxon>
    </lineage>
</organism>
<proteinExistence type="inferred from homology"/>
<sequence length="918" mass="102049">MKFNLRFLFIALFICTISIAQNKGTISGVLTDKEMNNDPLPFANVLIKGTNISVNTDVDGKYSLSVNPGNYTLIFSFLGYESKEAPVTAKAGETVVINQALSSGSFTLKDVVVQSSTGSRQKESALLLDQKNAVDIKQSIGAQELSRKGVSDVASAVAKTTGITKQEGTGNIFVRGLGDRYNSTTMNGLPIPSNDPEKKNISLDIFSTDIVEYVSIDKVYSSKLYGDFAGGNVDIVSKDYKGDGFFKIELGSNANTNAIGEKDFKLQRGISSFGFDNPSIPNSPLTQYNYNTLQMDGKAPFAGSIGISGGKSFKVGDDGKLNFFATLNFGNDYTSVKNGTAKGSVNGAGVVNKDFSSYTDMSYNTNTTGLFNAGYKINSNNKINFNTLYINTSNQSKEEYYGYIVDIANNGNGLIRRFTYEKNSLWVNQLLGDHKLSDRSKLNWGVSYNLVDGSMPDRAQNTFRNEPTGYVLSTISRPENHRYFQSLKEDELAANVSVDYKFNKNSEDEFKGKFTVGATARTKTRNFEATQFNFQSMDGYRNYIVDPNNLDLFYNQQNLDNGYFQISTFRGNSQISNALDPQTYNGKLQIFGGFVNTEYKFNPKLTAVLGLRVESLVQDVDWNTQLGDTGEDSIDKFAFLPSLTMKYELNEKQNLRLGFSKTYTLPQFKERALFIYEEVIQSKIGNPYLYESDDYNFDIKWEMFPKSDELISFTAFGKYILNPINEVTINSSSNDISFLNTGDYGYVAGAEVEYRKQLFNFGEVNARKLSAGINASYLYSNQELNEEKVARETDYQVDFTNSKSQFTGASDLLLNADISYFAEGNNDRSLNTTLAYTYFSDRINAIGTSDRGDLVDKAFGSLDFVAKTKLNKNLGLDFIVKNILDPTINRVQENATGDVNVLSYKKGLGLSFKLSYGF</sequence>